<reference evidence="5 6" key="1">
    <citation type="submission" date="2019-06" db="EMBL/GenBank/DDBJ databases">
        <title>Genomic Encyclopedia of Type Strains, Phase IV (KMG-V): Genome sequencing to study the core and pangenomes of soil and plant-associated prokaryotes.</title>
        <authorList>
            <person name="Whitman W."/>
        </authorList>
    </citation>
    <scope>NUCLEOTIDE SEQUENCE [LARGE SCALE GENOMIC DNA]</scope>
    <source>
        <strain evidence="5 6">BR 10556</strain>
    </source>
</reference>
<proteinExistence type="inferred from homology"/>
<dbReference type="OrthoDB" id="8532199at2"/>
<dbReference type="SMART" id="SM00364">
    <property type="entry name" value="LRR_BAC"/>
    <property type="match status" value="6"/>
</dbReference>
<feature type="region of interest" description="Disordered" evidence="4">
    <location>
        <begin position="162"/>
        <end position="181"/>
    </location>
</feature>
<organism evidence="5 6">
    <name type="scientific">Bradyrhizobium sacchari</name>
    <dbReference type="NCBI Taxonomy" id="1399419"/>
    <lineage>
        <taxon>Bacteria</taxon>
        <taxon>Pseudomonadati</taxon>
        <taxon>Pseudomonadota</taxon>
        <taxon>Alphaproteobacteria</taxon>
        <taxon>Hyphomicrobiales</taxon>
        <taxon>Nitrobacteraceae</taxon>
        <taxon>Bradyrhizobium</taxon>
    </lineage>
</organism>
<dbReference type="InterPro" id="IPR032675">
    <property type="entry name" value="LRR_dom_sf"/>
</dbReference>
<dbReference type="AlphaFoldDB" id="A0A560KBY4"/>
<dbReference type="Proteomes" id="UP000315914">
    <property type="component" value="Unassembled WGS sequence"/>
</dbReference>
<keyword evidence="2" id="KW-0433">Leucine-rich repeat</keyword>
<dbReference type="EMBL" id="VITW01000002">
    <property type="protein sequence ID" value="TWB80823.1"/>
    <property type="molecule type" value="Genomic_DNA"/>
</dbReference>
<name>A0A560KBY4_9BRAD</name>
<evidence type="ECO:0000256" key="4">
    <source>
        <dbReference type="SAM" id="MobiDB-lite"/>
    </source>
</evidence>
<gene>
    <name evidence="5" type="ORF">FBZ95_10240</name>
</gene>
<dbReference type="PANTHER" id="PTHR47114:SF2">
    <property type="entry name" value="OLIGODENDROCYTE-MYELIN GLYCOPROTEIN"/>
    <property type="match status" value="1"/>
</dbReference>
<dbReference type="PROSITE" id="PS51450">
    <property type="entry name" value="LRR"/>
    <property type="match status" value="1"/>
</dbReference>
<evidence type="ECO:0000313" key="5">
    <source>
        <dbReference type="EMBL" id="TWB80823.1"/>
    </source>
</evidence>
<comment type="similarity">
    <text evidence="1">Belongs to the LRR-containing bacterial E3 ligase family.</text>
</comment>
<evidence type="ECO:0008006" key="7">
    <source>
        <dbReference type="Google" id="ProtNLM"/>
    </source>
</evidence>
<dbReference type="PANTHER" id="PTHR47114">
    <property type="match status" value="1"/>
</dbReference>
<keyword evidence="3" id="KW-0677">Repeat</keyword>
<evidence type="ECO:0000256" key="1">
    <source>
        <dbReference type="ARBA" id="ARBA00009868"/>
    </source>
</evidence>
<dbReference type="SUPFAM" id="SSF52058">
    <property type="entry name" value="L domain-like"/>
    <property type="match status" value="1"/>
</dbReference>
<sequence length="244" mass="25973">MLEYPNVSHNDLTNLPALPAGLQSLNASDNRLASLPEVLSPALQHLDVSDNQSLNVPEVLPAALLSLDVSHNQLTSLPENLPAMLHALAVSGNQSTSLPEALPPGLVLLDAGHNQLTSLSEDLLTQLGVRASIDLSGNPLREQVLTNLDSILNAENYVGPAVRLPDNDASEPSSADDEQDVSLTEKVADWLGGNPRDGDREVLAARRTSAEEPGAQEYALFLGKLLESVNSDNQRIPKRPGSIL</sequence>
<dbReference type="Gene3D" id="3.80.10.10">
    <property type="entry name" value="Ribonuclease Inhibitor"/>
    <property type="match status" value="1"/>
</dbReference>
<evidence type="ECO:0000256" key="2">
    <source>
        <dbReference type="ARBA" id="ARBA00022614"/>
    </source>
</evidence>
<protein>
    <recommendedName>
        <fullName evidence="7">Leucine rich repeat (LRR) protein</fullName>
    </recommendedName>
</protein>
<keyword evidence="6" id="KW-1185">Reference proteome</keyword>
<evidence type="ECO:0000313" key="6">
    <source>
        <dbReference type="Proteomes" id="UP000315914"/>
    </source>
</evidence>
<dbReference type="RefSeq" id="WP_080139836.1">
    <property type="nucleotide sequence ID" value="NZ_LWIG01000059.1"/>
</dbReference>
<dbReference type="InterPro" id="IPR001611">
    <property type="entry name" value="Leu-rich_rpt"/>
</dbReference>
<dbReference type="STRING" id="1399419.A5906_13660"/>
<evidence type="ECO:0000256" key="3">
    <source>
        <dbReference type="ARBA" id="ARBA00022737"/>
    </source>
</evidence>
<comment type="caution">
    <text evidence="5">The sequence shown here is derived from an EMBL/GenBank/DDBJ whole genome shotgun (WGS) entry which is preliminary data.</text>
</comment>
<accession>A0A560KBY4</accession>
<dbReference type="Pfam" id="PF00560">
    <property type="entry name" value="LRR_1"/>
    <property type="match status" value="1"/>
</dbReference>
<dbReference type="InterPro" id="IPR051071">
    <property type="entry name" value="LRR-bact_E3_ubiq_ligases"/>
</dbReference>